<name>A0A162R8R6_9CRUS</name>
<evidence type="ECO:0000313" key="2">
    <source>
        <dbReference type="EMBL" id="KZS20316.1"/>
    </source>
</evidence>
<protein>
    <submittedName>
        <fullName evidence="2">Uncharacterized protein</fullName>
    </submittedName>
</protein>
<keyword evidence="3" id="KW-1185">Reference proteome</keyword>
<accession>A0A162R8R6</accession>
<reference evidence="2 3" key="1">
    <citation type="submission" date="2016-03" db="EMBL/GenBank/DDBJ databases">
        <title>EvidentialGene: Evidence-directed Construction of Genes on Genomes.</title>
        <authorList>
            <person name="Gilbert D.G."/>
            <person name="Choi J.-H."/>
            <person name="Mockaitis K."/>
            <person name="Colbourne J."/>
            <person name="Pfrender M."/>
        </authorList>
    </citation>
    <scope>NUCLEOTIDE SEQUENCE [LARGE SCALE GENOMIC DNA]</scope>
    <source>
        <strain evidence="2 3">Xinb3</strain>
        <tissue evidence="2">Complete organism</tissue>
    </source>
</reference>
<dbReference type="AlphaFoldDB" id="A0A162R8R6"/>
<feature type="compositionally biased region" description="Low complexity" evidence="1">
    <location>
        <begin position="13"/>
        <end position="22"/>
    </location>
</feature>
<gene>
    <name evidence="2" type="ORF">APZ42_013022</name>
</gene>
<dbReference type="OrthoDB" id="6394082at2759"/>
<feature type="region of interest" description="Disordered" evidence="1">
    <location>
        <begin position="1"/>
        <end position="25"/>
    </location>
</feature>
<evidence type="ECO:0000313" key="3">
    <source>
        <dbReference type="Proteomes" id="UP000076858"/>
    </source>
</evidence>
<sequence>MSDCGSLENVDPNESISGNNSSNEKKLELPSEFFELLGDAEGKKARMYRCLFEGCKMKVKKYGTQKPLIVFNDTRFNAKRHYLVGPQKCSESTLAPKLKNFRDLSKKLERYTLGYPQDRRVFTKGSQDSPPGSLV</sequence>
<evidence type="ECO:0000256" key="1">
    <source>
        <dbReference type="SAM" id="MobiDB-lite"/>
    </source>
</evidence>
<organism evidence="2 3">
    <name type="scientific">Daphnia magna</name>
    <dbReference type="NCBI Taxonomy" id="35525"/>
    <lineage>
        <taxon>Eukaryota</taxon>
        <taxon>Metazoa</taxon>
        <taxon>Ecdysozoa</taxon>
        <taxon>Arthropoda</taxon>
        <taxon>Crustacea</taxon>
        <taxon>Branchiopoda</taxon>
        <taxon>Diplostraca</taxon>
        <taxon>Cladocera</taxon>
        <taxon>Anomopoda</taxon>
        <taxon>Daphniidae</taxon>
        <taxon>Daphnia</taxon>
    </lineage>
</organism>
<proteinExistence type="predicted"/>
<dbReference type="Proteomes" id="UP000076858">
    <property type="component" value="Unassembled WGS sequence"/>
</dbReference>
<dbReference type="EMBL" id="LRGB01000220">
    <property type="protein sequence ID" value="KZS20316.1"/>
    <property type="molecule type" value="Genomic_DNA"/>
</dbReference>
<comment type="caution">
    <text evidence="2">The sequence shown here is derived from an EMBL/GenBank/DDBJ whole genome shotgun (WGS) entry which is preliminary data.</text>
</comment>